<dbReference type="AlphaFoldDB" id="A0AAV2ZEF3"/>
<evidence type="ECO:0000313" key="1">
    <source>
        <dbReference type="EMBL" id="DBA02930.1"/>
    </source>
</evidence>
<keyword evidence="2" id="KW-1185">Reference proteome</keyword>
<dbReference type="Pfam" id="PF08883">
    <property type="entry name" value="DOPA_dioxygen"/>
    <property type="match status" value="1"/>
</dbReference>
<dbReference type="PANTHER" id="PTHR36423">
    <property type="entry name" value="AFR070WP"/>
    <property type="match status" value="1"/>
</dbReference>
<comment type="caution">
    <text evidence="1">The sequence shown here is derived from an EMBL/GenBank/DDBJ whole genome shotgun (WGS) entry which is preliminary data.</text>
</comment>
<organism evidence="1 2">
    <name type="scientific">Lagenidium giganteum</name>
    <dbReference type="NCBI Taxonomy" id="4803"/>
    <lineage>
        <taxon>Eukaryota</taxon>
        <taxon>Sar</taxon>
        <taxon>Stramenopiles</taxon>
        <taxon>Oomycota</taxon>
        <taxon>Peronosporomycetes</taxon>
        <taxon>Pythiales</taxon>
        <taxon>Pythiaceae</taxon>
    </lineage>
</organism>
<evidence type="ECO:0008006" key="3">
    <source>
        <dbReference type="Google" id="ProtNLM"/>
    </source>
</evidence>
<dbReference type="Gene3D" id="3.30.70.1240">
    <property type="entry name" value="DOPA-like domains"/>
    <property type="match status" value="1"/>
</dbReference>
<dbReference type="EMBL" id="DAKRPA010000025">
    <property type="protein sequence ID" value="DBA02930.1"/>
    <property type="molecule type" value="Genomic_DNA"/>
</dbReference>
<reference evidence="1" key="2">
    <citation type="journal article" date="2023" name="Microbiol Resour">
        <title>Decontamination and Annotation of the Draft Genome Sequence of the Oomycete Lagenidium giganteum ARSEF 373.</title>
        <authorList>
            <person name="Morgan W.R."/>
            <person name="Tartar A."/>
        </authorList>
    </citation>
    <scope>NUCLEOTIDE SEQUENCE</scope>
    <source>
        <strain evidence="1">ARSEF 373</strain>
    </source>
</reference>
<accession>A0AAV2ZEF3</accession>
<protein>
    <recommendedName>
        <fullName evidence="3">DOPA 4,5-dioxygenase</fullName>
    </recommendedName>
</protein>
<evidence type="ECO:0000313" key="2">
    <source>
        <dbReference type="Proteomes" id="UP001146120"/>
    </source>
</evidence>
<dbReference type="PANTHER" id="PTHR36423:SF2">
    <property type="entry name" value="AFR070WP"/>
    <property type="match status" value="1"/>
</dbReference>
<dbReference type="InterPro" id="IPR023389">
    <property type="entry name" value="DOPA-like_sf"/>
</dbReference>
<dbReference type="InterPro" id="IPR014980">
    <property type="entry name" value="DOPA_dioxygen"/>
</dbReference>
<gene>
    <name evidence="1" type="ORF">N0F65_005957</name>
</gene>
<dbReference type="SUPFAM" id="SSF143410">
    <property type="entry name" value="DOPA-like"/>
    <property type="match status" value="1"/>
</dbReference>
<name>A0AAV2ZEF3_9STRA</name>
<proteinExistence type="predicted"/>
<reference evidence="1" key="1">
    <citation type="submission" date="2022-11" db="EMBL/GenBank/DDBJ databases">
        <authorList>
            <person name="Morgan W.R."/>
            <person name="Tartar A."/>
        </authorList>
    </citation>
    <scope>NUCLEOTIDE SEQUENCE</scope>
    <source>
        <strain evidence="1">ARSEF 373</strain>
    </source>
</reference>
<sequence length="163" mass="18278">MAPPPAPSSEPEICEWHFHVYWFARNKKSGEEASALRAKLVEKVKADPTFIAVFNDSADLFPGLIQRPPPINHEPVGPHVSGSFEVWVPRESIAAALSWFTLNHGNLSVLFHPLTRYELRDHTEGAMWLGKQWVIDLSVLSEDLGAPPAQYKELGYGYSRVES</sequence>
<dbReference type="Proteomes" id="UP001146120">
    <property type="component" value="Unassembled WGS sequence"/>
</dbReference>